<feature type="transmembrane region" description="Helical" evidence="1">
    <location>
        <begin position="64"/>
        <end position="83"/>
    </location>
</feature>
<comment type="caution">
    <text evidence="2">The sequence shown here is derived from an EMBL/GenBank/DDBJ whole genome shotgun (WGS) entry which is preliminary data.</text>
</comment>
<evidence type="ECO:0000313" key="2">
    <source>
        <dbReference type="EMBL" id="GIY26923.1"/>
    </source>
</evidence>
<feature type="transmembrane region" description="Helical" evidence="1">
    <location>
        <begin position="263"/>
        <end position="282"/>
    </location>
</feature>
<feature type="transmembrane region" description="Helical" evidence="1">
    <location>
        <begin position="288"/>
        <end position="315"/>
    </location>
</feature>
<organism evidence="2 3">
    <name type="scientific">Caerostris darwini</name>
    <dbReference type="NCBI Taxonomy" id="1538125"/>
    <lineage>
        <taxon>Eukaryota</taxon>
        <taxon>Metazoa</taxon>
        <taxon>Ecdysozoa</taxon>
        <taxon>Arthropoda</taxon>
        <taxon>Chelicerata</taxon>
        <taxon>Arachnida</taxon>
        <taxon>Araneae</taxon>
        <taxon>Araneomorphae</taxon>
        <taxon>Entelegynae</taxon>
        <taxon>Araneoidea</taxon>
        <taxon>Araneidae</taxon>
        <taxon>Caerostris</taxon>
    </lineage>
</organism>
<evidence type="ECO:0000313" key="3">
    <source>
        <dbReference type="Proteomes" id="UP001054837"/>
    </source>
</evidence>
<keyword evidence="3" id="KW-1185">Reference proteome</keyword>
<evidence type="ECO:0008006" key="4">
    <source>
        <dbReference type="Google" id="ProtNLM"/>
    </source>
</evidence>
<protein>
    <recommendedName>
        <fullName evidence="4">Gustatory receptor</fullName>
    </recommendedName>
</protein>
<dbReference type="Proteomes" id="UP001054837">
    <property type="component" value="Unassembled WGS sequence"/>
</dbReference>
<evidence type="ECO:0000256" key="1">
    <source>
        <dbReference type="SAM" id="Phobius"/>
    </source>
</evidence>
<dbReference type="EMBL" id="BPLQ01006992">
    <property type="protein sequence ID" value="GIY26923.1"/>
    <property type="molecule type" value="Genomic_DNA"/>
</dbReference>
<proteinExistence type="predicted"/>
<gene>
    <name evidence="2" type="primary">AVEN_23060_1</name>
    <name evidence="2" type="ORF">CDAR_549621</name>
</gene>
<name>A0AAV4RYF5_9ARAC</name>
<reference evidence="2 3" key="1">
    <citation type="submission" date="2021-06" db="EMBL/GenBank/DDBJ databases">
        <title>Caerostris darwini draft genome.</title>
        <authorList>
            <person name="Kono N."/>
            <person name="Arakawa K."/>
        </authorList>
    </citation>
    <scope>NUCLEOTIDE SEQUENCE [LARGE SCALE GENOMIC DNA]</scope>
</reference>
<keyword evidence="1" id="KW-0472">Membrane</keyword>
<accession>A0AAV4RYF5</accession>
<keyword evidence="1" id="KW-0812">Transmembrane</keyword>
<keyword evidence="1" id="KW-1133">Transmembrane helix</keyword>
<sequence length="388" mass="44380">MSSINIASSSVRPLTSVGIEVNHHLSQSHSDVHYPHYILPKFILRYLRWARFVEESDKNFKSRLIWFIFYLVLVFMSLDRVILHCIAKTSTGSKLVSFLNLACNLAIWHYMRHKRTQLTILLGKLQKTHFPALRFGIYFCLILLLCLPFANTIFSLISCPASKCSHVYAYGYYINSFYGQIMVQTFKELFEYVVVNTQLNLLTHLYCSLCLYCSSSINSLADKVAKYSPEEFVHIIQLDILRHKAKIDALLHDIQNTFSKPSLLLIMANCISCIFRLGLILISPNIHIQLLFTCTIHFACVASVLWSAGAVPVALNKLKEVFNEKAHLRLLSAPTTDELQMILIKKEFIDKTNFALSGWDIVVYKKNSILAFVGTLLTYSLLTTDDIF</sequence>
<dbReference type="AlphaFoldDB" id="A0AAV4RYF5"/>
<feature type="transmembrane region" description="Helical" evidence="1">
    <location>
        <begin position="135"/>
        <end position="157"/>
    </location>
</feature>